<name>A0A1M6IN93_9FIRM</name>
<protein>
    <submittedName>
        <fullName evidence="1">Uncharacterized protein</fullName>
    </submittedName>
</protein>
<proteinExistence type="predicted"/>
<evidence type="ECO:0000313" key="2">
    <source>
        <dbReference type="Proteomes" id="UP000184529"/>
    </source>
</evidence>
<dbReference type="AlphaFoldDB" id="A0A1M6IN93"/>
<organism evidence="1 2">
    <name type="scientific">Desulfofundulus thermosubterraneus DSM 16057</name>
    <dbReference type="NCBI Taxonomy" id="1121432"/>
    <lineage>
        <taxon>Bacteria</taxon>
        <taxon>Bacillati</taxon>
        <taxon>Bacillota</taxon>
        <taxon>Clostridia</taxon>
        <taxon>Eubacteriales</taxon>
        <taxon>Peptococcaceae</taxon>
        <taxon>Desulfofundulus</taxon>
    </lineage>
</organism>
<accession>A0A1M6IN93</accession>
<reference evidence="2" key="1">
    <citation type="submission" date="2016-11" db="EMBL/GenBank/DDBJ databases">
        <authorList>
            <person name="Varghese N."/>
            <person name="Submissions S."/>
        </authorList>
    </citation>
    <scope>NUCLEOTIDE SEQUENCE [LARGE SCALE GENOMIC DNA]</scope>
    <source>
        <strain evidence="2">DSM 16057</strain>
    </source>
</reference>
<dbReference type="EMBL" id="FQZM01000030">
    <property type="protein sequence ID" value="SHJ35966.1"/>
    <property type="molecule type" value="Genomic_DNA"/>
</dbReference>
<sequence length="51" mass="6362">MNFRELLNRIITTFIIRFVPRRGKICTGIVENIYRFTLQYLLFRRGKIWKR</sequence>
<dbReference type="STRING" id="1121432.SAMN02745219_02376"/>
<keyword evidence="2" id="KW-1185">Reference proteome</keyword>
<gene>
    <name evidence="1" type="ORF">SAMN02745219_02376</name>
</gene>
<dbReference type="Proteomes" id="UP000184529">
    <property type="component" value="Unassembled WGS sequence"/>
</dbReference>
<evidence type="ECO:0000313" key="1">
    <source>
        <dbReference type="EMBL" id="SHJ35966.1"/>
    </source>
</evidence>